<dbReference type="Proteomes" id="UP001230268">
    <property type="component" value="Unassembled WGS sequence"/>
</dbReference>
<reference evidence="2" key="1">
    <citation type="submission" date="2023-08" db="EMBL/GenBank/DDBJ databases">
        <title>Draft sequence of the Babesia gibsoni genome.</title>
        <authorList>
            <person name="Yamagishi J.Y."/>
            <person name="Xuan X.X."/>
        </authorList>
    </citation>
    <scope>NUCLEOTIDE SEQUENCE</scope>
    <source>
        <strain evidence="2">Azabu</strain>
    </source>
</reference>
<evidence type="ECO:0000313" key="3">
    <source>
        <dbReference type="Proteomes" id="UP001230268"/>
    </source>
</evidence>
<dbReference type="EMBL" id="JAVEPI010000002">
    <property type="protein sequence ID" value="KAK1443296.1"/>
    <property type="molecule type" value="Genomic_DNA"/>
</dbReference>
<protein>
    <submittedName>
        <fullName evidence="2">Uncharacterized protein</fullName>
    </submittedName>
</protein>
<gene>
    <name evidence="2" type="ORF">BgAZ_201720</name>
</gene>
<proteinExistence type="predicted"/>
<evidence type="ECO:0000256" key="1">
    <source>
        <dbReference type="SAM" id="SignalP"/>
    </source>
</evidence>
<dbReference type="AlphaFoldDB" id="A0AAD8PE61"/>
<keyword evidence="1" id="KW-0732">Signal</keyword>
<comment type="caution">
    <text evidence="2">The sequence shown here is derived from an EMBL/GenBank/DDBJ whole genome shotgun (WGS) entry which is preliminary data.</text>
</comment>
<evidence type="ECO:0000313" key="2">
    <source>
        <dbReference type="EMBL" id="KAK1443296.1"/>
    </source>
</evidence>
<organism evidence="2 3">
    <name type="scientific">Babesia gibsoni</name>
    <dbReference type="NCBI Taxonomy" id="33632"/>
    <lineage>
        <taxon>Eukaryota</taxon>
        <taxon>Sar</taxon>
        <taxon>Alveolata</taxon>
        <taxon>Apicomplexa</taxon>
        <taxon>Aconoidasida</taxon>
        <taxon>Piroplasmida</taxon>
        <taxon>Babesiidae</taxon>
        <taxon>Babesia</taxon>
    </lineage>
</organism>
<sequence length="151" mass="17854">MRHTQIIISLVAYFMATLDFQVHAIPQLRSKPTVQLDPETIARIDEYMDVLKDYANKLEPRYDSVKQNVLKLQRNVRMLARMKSRSQMKLYSYICEEFDDFFKPDNPDYFIHSPNVGPALRNERQIARAQIRRVYGAIQSMWLTKIMHSQG</sequence>
<accession>A0AAD8PE61</accession>
<feature type="chain" id="PRO_5042039201" evidence="1">
    <location>
        <begin position="25"/>
        <end position="151"/>
    </location>
</feature>
<feature type="signal peptide" evidence="1">
    <location>
        <begin position="1"/>
        <end position="24"/>
    </location>
</feature>
<name>A0AAD8PE61_BABGI</name>
<keyword evidence="3" id="KW-1185">Reference proteome</keyword>